<reference evidence="2 3" key="1">
    <citation type="submission" date="2019-09" db="EMBL/GenBank/DDBJ databases">
        <title>Screening of Novel Bioactive Compounds from Soil-Associated.</title>
        <authorList>
            <person name="Zhao S."/>
        </authorList>
    </citation>
    <scope>NUCLEOTIDE SEQUENCE [LARGE SCALE GENOMIC DNA]</scope>
    <source>
        <strain evidence="2 3">HIT-DPA4</strain>
    </source>
</reference>
<sequence>MRKVCEDFEAELKEFNGERDHVHLLVHYPPKVAVSKLVNSLKGVSARRIRQEFTGRLNRAVMHGHLWSPSYFSASCGGAPLAIVRQYIEQQKRPL</sequence>
<evidence type="ECO:0000259" key="1">
    <source>
        <dbReference type="SMART" id="SM01321"/>
    </source>
</evidence>
<name>A0A6H9UNW8_9ACTN</name>
<organism evidence="2 3">
    <name type="scientific">Streptomyces luteolifulvus</name>
    <dbReference type="NCBI Taxonomy" id="2615112"/>
    <lineage>
        <taxon>Bacteria</taxon>
        <taxon>Bacillati</taxon>
        <taxon>Actinomycetota</taxon>
        <taxon>Actinomycetes</taxon>
        <taxon>Kitasatosporales</taxon>
        <taxon>Streptomycetaceae</taxon>
        <taxon>Streptomyces</taxon>
    </lineage>
</organism>
<dbReference type="SUPFAM" id="SSF143422">
    <property type="entry name" value="Transposase IS200-like"/>
    <property type="match status" value="1"/>
</dbReference>
<dbReference type="Proteomes" id="UP000442707">
    <property type="component" value="Unassembled WGS sequence"/>
</dbReference>
<dbReference type="Gene3D" id="3.30.70.1290">
    <property type="entry name" value="Transposase IS200-like"/>
    <property type="match status" value="1"/>
</dbReference>
<dbReference type="NCBIfam" id="NF033573">
    <property type="entry name" value="transpos_IS200"/>
    <property type="match status" value="1"/>
</dbReference>
<protein>
    <submittedName>
        <fullName evidence="2">IS200/IS605 family transposase</fullName>
    </submittedName>
</protein>
<gene>
    <name evidence="2" type="primary">tnpA</name>
    <name evidence="2" type="ORF">F7R91_40065</name>
</gene>
<dbReference type="SMART" id="SM01321">
    <property type="entry name" value="Y1_Tnp"/>
    <property type="match status" value="1"/>
</dbReference>
<comment type="caution">
    <text evidence="2">The sequence shown here is derived from an EMBL/GenBank/DDBJ whole genome shotgun (WGS) entry which is preliminary data.</text>
</comment>
<dbReference type="GO" id="GO:0004803">
    <property type="term" value="F:transposase activity"/>
    <property type="evidence" value="ECO:0007669"/>
    <property type="project" value="InterPro"/>
</dbReference>
<dbReference type="PANTHER" id="PTHR33360:SF2">
    <property type="entry name" value="TRANSPOSASE FOR INSERTION SEQUENCE ELEMENT IS200"/>
    <property type="match status" value="1"/>
</dbReference>
<dbReference type="AlphaFoldDB" id="A0A6H9UNW8"/>
<accession>A0A6H9UNW8</accession>
<dbReference type="PANTHER" id="PTHR33360">
    <property type="entry name" value="TRANSPOSASE FOR INSERTION SEQUENCE ELEMENT IS200"/>
    <property type="match status" value="1"/>
</dbReference>
<dbReference type="GO" id="GO:0006313">
    <property type="term" value="P:DNA transposition"/>
    <property type="evidence" value="ECO:0007669"/>
    <property type="project" value="InterPro"/>
</dbReference>
<feature type="domain" description="Transposase IS200-like" evidence="1">
    <location>
        <begin position="1"/>
        <end position="91"/>
    </location>
</feature>
<proteinExistence type="predicted"/>
<dbReference type="InterPro" id="IPR036515">
    <property type="entry name" value="Transposase_17_sf"/>
</dbReference>
<evidence type="ECO:0000313" key="3">
    <source>
        <dbReference type="Proteomes" id="UP000442707"/>
    </source>
</evidence>
<dbReference type="GO" id="GO:0003677">
    <property type="term" value="F:DNA binding"/>
    <property type="evidence" value="ECO:0007669"/>
    <property type="project" value="InterPro"/>
</dbReference>
<keyword evidence="3" id="KW-1185">Reference proteome</keyword>
<dbReference type="Pfam" id="PF01797">
    <property type="entry name" value="Y1_Tnp"/>
    <property type="match status" value="1"/>
</dbReference>
<dbReference type="EMBL" id="VZRB01000063">
    <property type="protein sequence ID" value="KAB1139409.1"/>
    <property type="molecule type" value="Genomic_DNA"/>
</dbReference>
<dbReference type="InterPro" id="IPR002686">
    <property type="entry name" value="Transposase_17"/>
</dbReference>
<evidence type="ECO:0000313" key="2">
    <source>
        <dbReference type="EMBL" id="KAB1139409.1"/>
    </source>
</evidence>